<reference evidence="2 3" key="1">
    <citation type="submission" date="2019-09" db="EMBL/GenBank/DDBJ databases">
        <authorList>
            <person name="Ou C."/>
        </authorList>
    </citation>
    <scope>NUCLEOTIDE SEQUENCE [LARGE SCALE GENOMIC DNA]</scope>
    <source>
        <strain evidence="2">S2</strain>
        <tissue evidence="2">Leaf</tissue>
    </source>
</reference>
<dbReference type="Proteomes" id="UP000327157">
    <property type="component" value="Unassembled WGS sequence"/>
</dbReference>
<protein>
    <submittedName>
        <fullName evidence="2">Uncharacterized protein</fullName>
    </submittedName>
</protein>
<evidence type="ECO:0000313" key="2">
    <source>
        <dbReference type="EMBL" id="KAB2612148.1"/>
    </source>
</evidence>
<name>A0A5N5GA02_9ROSA</name>
<evidence type="ECO:0000256" key="1">
    <source>
        <dbReference type="SAM" id="MobiDB-lite"/>
    </source>
</evidence>
<proteinExistence type="predicted"/>
<evidence type="ECO:0000313" key="3">
    <source>
        <dbReference type="Proteomes" id="UP000327157"/>
    </source>
</evidence>
<accession>A0A5N5GA02</accession>
<sequence>MSHKEFNGRYDGSIGSNYQRSHSSNSNFSTKLANIYSQAKGSGWLDCQCDG</sequence>
<reference evidence="2 3" key="2">
    <citation type="submission" date="2019-11" db="EMBL/GenBank/DDBJ databases">
        <title>A de novo genome assembly of a pear dwarfing rootstock.</title>
        <authorList>
            <person name="Wang F."/>
            <person name="Wang J."/>
            <person name="Li S."/>
            <person name="Zhang Y."/>
            <person name="Fang M."/>
            <person name="Ma L."/>
            <person name="Zhao Y."/>
            <person name="Jiang S."/>
        </authorList>
    </citation>
    <scope>NUCLEOTIDE SEQUENCE [LARGE SCALE GENOMIC DNA]</scope>
    <source>
        <strain evidence="2">S2</strain>
        <tissue evidence="2">Leaf</tissue>
    </source>
</reference>
<dbReference type="EMBL" id="SMOL01000468">
    <property type="protein sequence ID" value="KAB2612148.1"/>
    <property type="molecule type" value="Genomic_DNA"/>
</dbReference>
<organism evidence="2 3">
    <name type="scientific">Pyrus ussuriensis x Pyrus communis</name>
    <dbReference type="NCBI Taxonomy" id="2448454"/>
    <lineage>
        <taxon>Eukaryota</taxon>
        <taxon>Viridiplantae</taxon>
        <taxon>Streptophyta</taxon>
        <taxon>Embryophyta</taxon>
        <taxon>Tracheophyta</taxon>
        <taxon>Spermatophyta</taxon>
        <taxon>Magnoliopsida</taxon>
        <taxon>eudicotyledons</taxon>
        <taxon>Gunneridae</taxon>
        <taxon>Pentapetalae</taxon>
        <taxon>rosids</taxon>
        <taxon>fabids</taxon>
        <taxon>Rosales</taxon>
        <taxon>Rosaceae</taxon>
        <taxon>Amygdaloideae</taxon>
        <taxon>Maleae</taxon>
        <taxon>Pyrus</taxon>
    </lineage>
</organism>
<dbReference type="AlphaFoldDB" id="A0A5N5GA02"/>
<feature type="region of interest" description="Disordered" evidence="1">
    <location>
        <begin position="1"/>
        <end position="26"/>
    </location>
</feature>
<feature type="compositionally biased region" description="Polar residues" evidence="1">
    <location>
        <begin position="14"/>
        <end position="26"/>
    </location>
</feature>
<comment type="caution">
    <text evidence="2">The sequence shown here is derived from an EMBL/GenBank/DDBJ whole genome shotgun (WGS) entry which is preliminary data.</text>
</comment>
<keyword evidence="3" id="KW-1185">Reference proteome</keyword>
<gene>
    <name evidence="2" type="ORF">D8674_036828</name>
</gene>